<evidence type="ECO:0000313" key="1">
    <source>
        <dbReference type="EMBL" id="CAI9738840.1"/>
    </source>
</evidence>
<accession>A0AA36BR13</accession>
<dbReference type="EMBL" id="OX597835">
    <property type="protein sequence ID" value="CAI9738840.1"/>
    <property type="molecule type" value="Genomic_DNA"/>
</dbReference>
<organism evidence="1 2">
    <name type="scientific">Octopus vulgaris</name>
    <name type="common">Common octopus</name>
    <dbReference type="NCBI Taxonomy" id="6645"/>
    <lineage>
        <taxon>Eukaryota</taxon>
        <taxon>Metazoa</taxon>
        <taxon>Spiralia</taxon>
        <taxon>Lophotrochozoa</taxon>
        <taxon>Mollusca</taxon>
        <taxon>Cephalopoda</taxon>
        <taxon>Coleoidea</taxon>
        <taxon>Octopodiformes</taxon>
        <taxon>Octopoda</taxon>
        <taxon>Incirrata</taxon>
        <taxon>Octopodidae</taxon>
        <taxon>Octopus</taxon>
    </lineage>
</organism>
<reference evidence="1" key="1">
    <citation type="submission" date="2023-08" db="EMBL/GenBank/DDBJ databases">
        <authorList>
            <person name="Alioto T."/>
            <person name="Alioto T."/>
            <person name="Gomez Garrido J."/>
        </authorList>
    </citation>
    <scope>NUCLEOTIDE SEQUENCE</scope>
</reference>
<sequence length="66" mass="7357">MFNSAVTTTVLVWPSQRLPMETIDSVNLLSTLVFPCSTVVHCSQTTVHLSLSSLPSLCWHIDKRNL</sequence>
<keyword evidence="2" id="KW-1185">Reference proteome</keyword>
<proteinExistence type="predicted"/>
<name>A0AA36BR13_OCTVU</name>
<dbReference type="AlphaFoldDB" id="A0AA36BR13"/>
<evidence type="ECO:0000313" key="2">
    <source>
        <dbReference type="Proteomes" id="UP001162480"/>
    </source>
</evidence>
<gene>
    <name evidence="1" type="ORF">OCTVUL_1B025505</name>
</gene>
<protein>
    <submittedName>
        <fullName evidence="1">Uncharacterized protein</fullName>
    </submittedName>
</protein>
<dbReference type="Proteomes" id="UP001162480">
    <property type="component" value="Chromosome 22"/>
</dbReference>